<reference evidence="3" key="1">
    <citation type="journal article" date="2015" name="ISME J.">
        <title>Draft Genome Sequence of Streptomyces incarnatus NRRL8089, which Produces the Nucleoside Antibiotic Sinefungin.</title>
        <authorList>
            <person name="Oshima K."/>
            <person name="Hattori M."/>
            <person name="Shimizu H."/>
            <person name="Fukuda K."/>
            <person name="Nemoto M."/>
            <person name="Inagaki K."/>
            <person name="Tamura T."/>
        </authorList>
    </citation>
    <scope>NUCLEOTIDE SEQUENCE</scope>
    <source>
        <strain evidence="3">FACHB-1375</strain>
    </source>
</reference>
<name>A0A926VNR5_9CYAN</name>
<comment type="caution">
    <text evidence="3">The sequence shown here is derived from an EMBL/GenBank/DDBJ whole genome shotgun (WGS) entry which is preliminary data.</text>
</comment>
<keyword evidence="4" id="KW-1185">Reference proteome</keyword>
<feature type="region of interest" description="Disordered" evidence="1">
    <location>
        <begin position="211"/>
        <end position="248"/>
    </location>
</feature>
<feature type="transmembrane region" description="Helical" evidence="2">
    <location>
        <begin position="33"/>
        <end position="51"/>
    </location>
</feature>
<dbReference type="RefSeq" id="WP_190474562.1">
    <property type="nucleotide sequence ID" value="NZ_JACJPW010000146.1"/>
</dbReference>
<evidence type="ECO:0000256" key="1">
    <source>
        <dbReference type="SAM" id="MobiDB-lite"/>
    </source>
</evidence>
<evidence type="ECO:0000313" key="3">
    <source>
        <dbReference type="EMBL" id="MBD2185849.1"/>
    </source>
</evidence>
<feature type="transmembrane region" description="Helical" evidence="2">
    <location>
        <begin position="57"/>
        <end position="82"/>
    </location>
</feature>
<accession>A0A926VNR5</accession>
<dbReference type="AlphaFoldDB" id="A0A926VNR5"/>
<gene>
    <name evidence="3" type="ORF">H6G03_33125</name>
</gene>
<keyword evidence="2" id="KW-0472">Membrane</keyword>
<evidence type="ECO:0000313" key="4">
    <source>
        <dbReference type="Proteomes" id="UP000641646"/>
    </source>
</evidence>
<keyword evidence="2" id="KW-0812">Transmembrane</keyword>
<dbReference type="EMBL" id="JACJPW010000146">
    <property type="protein sequence ID" value="MBD2185849.1"/>
    <property type="molecule type" value="Genomic_DNA"/>
</dbReference>
<reference evidence="3" key="2">
    <citation type="submission" date="2020-08" db="EMBL/GenBank/DDBJ databases">
        <authorList>
            <person name="Chen M."/>
            <person name="Teng W."/>
            <person name="Zhao L."/>
            <person name="Hu C."/>
            <person name="Zhou Y."/>
            <person name="Han B."/>
            <person name="Song L."/>
            <person name="Shu W."/>
        </authorList>
    </citation>
    <scope>NUCLEOTIDE SEQUENCE</scope>
    <source>
        <strain evidence="3">FACHB-1375</strain>
    </source>
</reference>
<protein>
    <submittedName>
        <fullName evidence="3">Phosphate ABC transporter permease</fullName>
    </submittedName>
</protein>
<keyword evidence="2" id="KW-1133">Transmembrane helix</keyword>
<sequence>MLVPLTRAKFEQLIPIIATAAQYKYCWGKSANFLFRLLISLVSVAILFLIEQAFQDFAWLFVLIGTVSGFYWLWGPVFWASLRNLESRRYRYSAFWRGQVLDVYISEELVGKAQENVNKRGELVIVENRERRLNLEVGDETGFLTQLQVPLKRSHQAIVRGEWAEMLVMSERPDMSRIAKVSDIFLPELNLWVSDYPYLRRDLFVDISHQLGNAPEGDRQKKKKKRYERDPGYGANRSRRPPRRDDDW</sequence>
<evidence type="ECO:0000256" key="2">
    <source>
        <dbReference type="SAM" id="Phobius"/>
    </source>
</evidence>
<dbReference type="Proteomes" id="UP000641646">
    <property type="component" value="Unassembled WGS sequence"/>
</dbReference>
<organism evidence="3 4">
    <name type="scientific">Aerosakkonema funiforme FACHB-1375</name>
    <dbReference type="NCBI Taxonomy" id="2949571"/>
    <lineage>
        <taxon>Bacteria</taxon>
        <taxon>Bacillati</taxon>
        <taxon>Cyanobacteriota</taxon>
        <taxon>Cyanophyceae</taxon>
        <taxon>Oscillatoriophycideae</taxon>
        <taxon>Aerosakkonematales</taxon>
        <taxon>Aerosakkonemataceae</taxon>
        <taxon>Aerosakkonema</taxon>
    </lineage>
</organism>
<proteinExistence type="predicted"/>